<feature type="transmembrane region" description="Helical" evidence="1">
    <location>
        <begin position="116"/>
        <end position="141"/>
    </location>
</feature>
<reference evidence="3" key="1">
    <citation type="journal article" date="2019" name="Int. J. Syst. Evol. Microbiol.">
        <title>The Global Catalogue of Microorganisms (GCM) 10K type strain sequencing project: providing services to taxonomists for standard genome sequencing and annotation.</title>
        <authorList>
            <consortium name="The Broad Institute Genomics Platform"/>
            <consortium name="The Broad Institute Genome Sequencing Center for Infectious Disease"/>
            <person name="Wu L."/>
            <person name="Ma J."/>
        </authorList>
    </citation>
    <scope>NUCLEOTIDE SEQUENCE [LARGE SCALE GENOMIC DNA]</scope>
    <source>
        <strain evidence="3">CGMCC 1.15923</strain>
    </source>
</reference>
<dbReference type="Proteomes" id="UP000646152">
    <property type="component" value="Unassembled WGS sequence"/>
</dbReference>
<evidence type="ECO:0000256" key="1">
    <source>
        <dbReference type="SAM" id="Phobius"/>
    </source>
</evidence>
<proteinExistence type="predicted"/>
<feature type="transmembrane region" description="Helical" evidence="1">
    <location>
        <begin position="20"/>
        <end position="37"/>
    </location>
</feature>
<name>A0ABQ1ICS3_9GAMM</name>
<dbReference type="EMBL" id="BMKE01000001">
    <property type="protein sequence ID" value="GGB32899.1"/>
    <property type="molecule type" value="Genomic_DNA"/>
</dbReference>
<protein>
    <submittedName>
        <fullName evidence="2">Uncharacterized protein</fullName>
    </submittedName>
</protein>
<evidence type="ECO:0000313" key="3">
    <source>
        <dbReference type="Proteomes" id="UP000646152"/>
    </source>
</evidence>
<sequence>METLSLDTLLAALRANQGIVWSLVSLCIALAVLAKYWEEVRYFAMRVWHRIPFIGTIDRFAKKQCNQPDGWPTVEKDLCSAYYTEYKKYDGGSSLYRKSKDYLAKVGEAGRKPTPAWVYVLAVVLLILEAVGFAFVIGPWVNPNVSATQMGYLA</sequence>
<organism evidence="2 3">
    <name type="scientific">Oceanisphaera marina</name>
    <dbReference type="NCBI Taxonomy" id="2017550"/>
    <lineage>
        <taxon>Bacteria</taxon>
        <taxon>Pseudomonadati</taxon>
        <taxon>Pseudomonadota</taxon>
        <taxon>Gammaproteobacteria</taxon>
        <taxon>Aeromonadales</taxon>
        <taxon>Aeromonadaceae</taxon>
        <taxon>Oceanisphaera</taxon>
    </lineage>
</organism>
<comment type="caution">
    <text evidence="2">The sequence shown here is derived from an EMBL/GenBank/DDBJ whole genome shotgun (WGS) entry which is preliminary data.</text>
</comment>
<keyword evidence="3" id="KW-1185">Reference proteome</keyword>
<keyword evidence="1" id="KW-0812">Transmembrane</keyword>
<keyword evidence="1" id="KW-1133">Transmembrane helix</keyword>
<dbReference type="RefSeq" id="WP_188628258.1">
    <property type="nucleotide sequence ID" value="NZ_BMKE01000001.1"/>
</dbReference>
<accession>A0ABQ1ICS3</accession>
<gene>
    <name evidence="2" type="ORF">GCM10011502_02470</name>
</gene>
<evidence type="ECO:0000313" key="2">
    <source>
        <dbReference type="EMBL" id="GGB32899.1"/>
    </source>
</evidence>
<keyword evidence="1" id="KW-0472">Membrane</keyword>